<feature type="region of interest" description="Disordered" evidence="12">
    <location>
        <begin position="527"/>
        <end position="570"/>
    </location>
</feature>
<dbReference type="PANTHER" id="PTHR43360">
    <property type="entry name" value="CARBON DIOXIDE CONCENTRATING MECHANISM PROTEIN CCMM"/>
    <property type="match status" value="1"/>
</dbReference>
<dbReference type="eggNOG" id="COG0663">
    <property type="taxonomic scope" value="Bacteria"/>
</dbReference>
<dbReference type="KEGG" id="cyn:Cyan7425_1615"/>
<dbReference type="PIRSF" id="PIRSF037250">
    <property type="entry name" value="CcmM"/>
    <property type="match status" value="1"/>
</dbReference>
<dbReference type="GO" id="GO:0031470">
    <property type="term" value="C:carboxysome"/>
    <property type="evidence" value="ECO:0007669"/>
    <property type="project" value="UniProtKB-SubCell"/>
</dbReference>
<protein>
    <recommendedName>
        <fullName evidence="6">Carboxysome assembly protein CcmM</fullName>
    </recommendedName>
    <alternativeName>
        <fullName evidence="9">Carbon dioxide concentrating mechanism protein CcmM</fullName>
    </alternativeName>
</protein>
<dbReference type="InterPro" id="IPR017156">
    <property type="entry name" value="CcmM"/>
</dbReference>
<dbReference type="GO" id="GO:0046872">
    <property type="term" value="F:metal ion binding"/>
    <property type="evidence" value="ECO:0007669"/>
    <property type="project" value="UniProtKB-KW"/>
</dbReference>
<evidence type="ECO:0000259" key="13">
    <source>
        <dbReference type="SMART" id="SM00961"/>
    </source>
</evidence>
<dbReference type="Pfam" id="PF14602">
    <property type="entry name" value="Hexapep_2"/>
    <property type="match status" value="1"/>
</dbReference>
<keyword evidence="7" id="KW-1282">Carboxysome</keyword>
<keyword evidence="8" id="KW-1283">Bacterial microcompartment</keyword>
<keyword evidence="14" id="KW-0456">Lyase</keyword>
<comment type="subcellular location">
    <subcellularLocation>
        <location evidence="4">Carboxysome</location>
    </subcellularLocation>
</comment>
<dbReference type="CDD" id="cd00710">
    <property type="entry name" value="LbH_gamma_CA"/>
    <property type="match status" value="1"/>
</dbReference>
<dbReference type="InterPro" id="IPR011004">
    <property type="entry name" value="Trimer_LpxA-like_sf"/>
</dbReference>
<feature type="domain" description="Ribulose bisphosphate carboxylase small subunit" evidence="13">
    <location>
        <begin position="325"/>
        <end position="417"/>
    </location>
</feature>
<feature type="binding site" description="in other chain" evidence="11">
    <location>
        <position position="107"/>
    </location>
    <ligand>
        <name>Zn(2+)</name>
        <dbReference type="ChEBI" id="CHEBI:29105"/>
        <note>ligand shared between two neighboring subunits</note>
    </ligand>
</feature>
<evidence type="ECO:0000256" key="3">
    <source>
        <dbReference type="ARBA" id="ARBA00023300"/>
    </source>
</evidence>
<evidence type="ECO:0000256" key="9">
    <source>
        <dbReference type="ARBA" id="ARBA00030397"/>
    </source>
</evidence>
<organism evidence="14">
    <name type="scientific">Cyanothece sp. (strain PCC 7425 / ATCC 29141)</name>
    <dbReference type="NCBI Taxonomy" id="395961"/>
    <lineage>
        <taxon>Bacteria</taxon>
        <taxon>Bacillati</taxon>
        <taxon>Cyanobacteriota</taxon>
        <taxon>Cyanophyceae</taxon>
        <taxon>Gomontiellales</taxon>
        <taxon>Cyanothecaceae</taxon>
        <taxon>Cyanothece</taxon>
    </lineage>
</organism>
<feature type="compositionally biased region" description="Polar residues" evidence="12">
    <location>
        <begin position="203"/>
        <end position="217"/>
    </location>
</feature>
<dbReference type="SUPFAM" id="SSF51161">
    <property type="entry name" value="Trimeric LpxA-like enzymes"/>
    <property type="match status" value="1"/>
</dbReference>
<name>B8HQJ5_CYAP4</name>
<dbReference type="Gene3D" id="3.30.190.10">
    <property type="entry name" value="Ribulose bisphosphate carboxylase, small subunit"/>
    <property type="match status" value="4"/>
</dbReference>
<dbReference type="SMART" id="SM00961">
    <property type="entry name" value="RuBisCO_small"/>
    <property type="match status" value="4"/>
</dbReference>
<comment type="similarity">
    <text evidence="5">Belongs to the gamma-class carbonic anhydrase family.</text>
</comment>
<evidence type="ECO:0000256" key="1">
    <source>
        <dbReference type="ARBA" id="ARBA00022531"/>
    </source>
</evidence>
<keyword evidence="1" id="KW-0602">Photosynthesis</keyword>
<reference evidence="14" key="1">
    <citation type="submission" date="2009-01" db="EMBL/GenBank/DDBJ databases">
        <title>Complete sequence of chromosome Cyanothece sp. PCC 7425.</title>
        <authorList>
            <consortium name="US DOE Joint Genome Institute"/>
            <person name="Lucas S."/>
            <person name="Copeland A."/>
            <person name="Lapidus A."/>
            <person name="Glavina del Rio T."/>
            <person name="Dalin E."/>
            <person name="Tice H."/>
            <person name="Bruce D."/>
            <person name="Goodwin L."/>
            <person name="Pitluck S."/>
            <person name="Sims D."/>
            <person name="Meineke L."/>
            <person name="Brettin T."/>
            <person name="Detter J.C."/>
            <person name="Han C."/>
            <person name="Larimer F."/>
            <person name="Land M."/>
            <person name="Hauser L."/>
            <person name="Kyrpides N."/>
            <person name="Ovchinnikova G."/>
            <person name="Liberton M."/>
            <person name="Stoeckel J."/>
            <person name="Banerjee A."/>
            <person name="Singh A."/>
            <person name="Page L."/>
            <person name="Sato H."/>
            <person name="Zhao L."/>
            <person name="Sherman L."/>
            <person name="Pakrasi H."/>
            <person name="Richardson P."/>
        </authorList>
    </citation>
    <scope>NUCLEOTIDE SEQUENCE</scope>
    <source>
        <strain evidence="14">PCC 7425</strain>
    </source>
</reference>
<proteinExistence type="inferred from homology"/>
<dbReference type="GO" id="GO:0043886">
    <property type="term" value="F:structural constituent of carboxysome shell"/>
    <property type="evidence" value="ECO:0007669"/>
    <property type="project" value="InterPro"/>
</dbReference>
<dbReference type="HOGENOM" id="CLU_019008_0_0_3"/>
<dbReference type="InterPro" id="IPR001451">
    <property type="entry name" value="Hexapep"/>
</dbReference>
<evidence type="ECO:0000256" key="12">
    <source>
        <dbReference type="SAM" id="MobiDB-lite"/>
    </source>
</evidence>
<evidence type="ECO:0000256" key="11">
    <source>
        <dbReference type="PIRSR" id="PIRSR037250-51"/>
    </source>
</evidence>
<dbReference type="GO" id="GO:0015977">
    <property type="term" value="P:carbon fixation"/>
    <property type="evidence" value="ECO:0007669"/>
    <property type="project" value="UniProtKB-KW"/>
</dbReference>
<evidence type="ECO:0000256" key="2">
    <source>
        <dbReference type="ARBA" id="ARBA00022737"/>
    </source>
</evidence>
<evidence type="ECO:0000256" key="5">
    <source>
        <dbReference type="ARBA" id="ARBA00023595"/>
    </source>
</evidence>
<dbReference type="EMBL" id="CP001344">
    <property type="protein sequence ID" value="ACL43985.1"/>
    <property type="molecule type" value="Genomic_DNA"/>
</dbReference>
<feature type="domain" description="Ribulose bisphosphate carboxylase small subunit" evidence="13">
    <location>
        <begin position="438"/>
        <end position="531"/>
    </location>
</feature>
<feature type="active site" description="Proton donor/acceptor" evidence="10">
    <location>
        <position position="56"/>
    </location>
</feature>
<dbReference type="CDD" id="cd00307">
    <property type="entry name" value="RuBisCO_small_like"/>
    <property type="match status" value="4"/>
</dbReference>
<dbReference type="OrthoDB" id="9803036at2"/>
<dbReference type="GO" id="GO:0015979">
    <property type="term" value="P:photosynthesis"/>
    <property type="evidence" value="ECO:0007669"/>
    <property type="project" value="UniProtKB-KW"/>
</dbReference>
<dbReference type="SUPFAM" id="SSF55239">
    <property type="entry name" value="RuBisCO, small subunit"/>
    <property type="match status" value="4"/>
</dbReference>
<dbReference type="Gene3D" id="2.160.10.10">
    <property type="entry name" value="Hexapeptide repeat proteins"/>
    <property type="match status" value="1"/>
</dbReference>
<feature type="binding site" evidence="11">
    <location>
        <position position="102"/>
    </location>
    <ligand>
        <name>Zn(2+)</name>
        <dbReference type="ChEBI" id="CHEBI:29105"/>
        <note>ligand shared between two neighboring subunits</note>
    </ligand>
</feature>
<keyword evidence="3" id="KW-0120">Carbon dioxide fixation</keyword>
<keyword evidence="2" id="KW-0677">Repeat</keyword>
<dbReference type="eggNOG" id="COG4451">
    <property type="taxonomic scope" value="Bacteria"/>
</dbReference>
<feature type="binding site" description="in other chain" evidence="11">
    <location>
        <position position="75"/>
    </location>
    <ligand>
        <name>Zn(2+)</name>
        <dbReference type="ChEBI" id="CHEBI:29105"/>
        <note>ligand shared between two neighboring subunits</note>
    </ligand>
</feature>
<dbReference type="InterPro" id="IPR052265">
    <property type="entry name" value="Gamma-CA"/>
</dbReference>
<keyword evidence="11" id="KW-0862">Zinc</keyword>
<evidence type="ECO:0000256" key="10">
    <source>
        <dbReference type="PIRSR" id="PIRSR037250-50"/>
    </source>
</evidence>
<feature type="compositionally biased region" description="Polar residues" evidence="12">
    <location>
        <begin position="548"/>
        <end position="570"/>
    </location>
</feature>
<dbReference type="GO" id="GO:0016829">
    <property type="term" value="F:lyase activity"/>
    <property type="evidence" value="ECO:0007669"/>
    <property type="project" value="UniProtKB-KW"/>
</dbReference>
<accession>B8HQJ5</accession>
<gene>
    <name evidence="14" type="ordered locus">Cyan7425_1615</name>
</gene>
<dbReference type="InterPro" id="IPR036385">
    <property type="entry name" value="RuBisCO_ssu_sf"/>
</dbReference>
<dbReference type="InterPro" id="IPR000894">
    <property type="entry name" value="RuBisCO_ssu_dom"/>
</dbReference>
<feature type="region of interest" description="Disordered" evidence="12">
    <location>
        <begin position="184"/>
        <end position="217"/>
    </location>
</feature>
<keyword evidence="11" id="KW-0479">Metal-binding</keyword>
<evidence type="ECO:0000256" key="7">
    <source>
        <dbReference type="ARBA" id="ARBA00023669"/>
    </source>
</evidence>
<feature type="domain" description="Ribulose bisphosphate carboxylase small subunit" evidence="13">
    <location>
        <begin position="557"/>
        <end position="650"/>
    </location>
</feature>
<feature type="domain" description="Ribulose bisphosphate carboxylase small subunit" evidence="13">
    <location>
        <begin position="209"/>
        <end position="302"/>
    </location>
</feature>
<dbReference type="InterPro" id="IPR047223">
    <property type="entry name" value="CA_gamma_LbH"/>
</dbReference>
<evidence type="ECO:0000256" key="4">
    <source>
        <dbReference type="ARBA" id="ARBA00023587"/>
    </source>
</evidence>
<dbReference type="AlphaFoldDB" id="B8HQJ5"/>
<dbReference type="Pfam" id="PF00101">
    <property type="entry name" value="RuBisCO_small"/>
    <property type="match status" value="4"/>
</dbReference>
<dbReference type="STRING" id="395961.Cyan7425_1615"/>
<sequence>MAVRRYAAPPPPLAKKLPDPSIADSAYVHSFATVTGAVELEANVHIGAGVSIRADEGSPFHIGTGTQIQDGAILHGLEQGRVVGDDQKHYSIWIGRNTSITHMALIHGPVYIGDECFVGFRSTVFNARIGRGSVVMMHALVQDVEIPPGKFVPSGSIITSQQQADRLPGVEVADIHLAQHLMGRTPVAPPVPQPTASDRAKPGQTSTSNNGNGKDLTLNTSTIEQIRQLLRQGYRIGTEHADSRRFQTSSWQSCSPIQAREESEVLAALNACLVEHKGEYVRLIGIDPKAKRRVMEAIIQRPADQPSPAVAPNSYGSVASKASPAPVAFSVHSLQSAETQVHELLSQGYQVGLEFADERRFKTSSWQSGPALRGKRESEVLGELNAFVQAHSGDYVRLIGIDPKVKKRVVETIVHRPNGSNGHAPKIAAPASSFGGGSYAPVPSGGIEADVVQQVRQLIAQGCQIGLEFADERRFKTSSWQSGATLQTRQESEVFAALESFLAEHAKDYVRLIGIDPKGKKRVAETIVHRPNGKPAKNGSTAGKGFAPSSTGRSSSPAPAHSNSTLKSDVQDQVRQLLRQGCRLGLEHADARRYRTSSWLSGGTIQAAGESEAIAALATALQGYQGEYVRLIGTDPKAKKRIAEIVIQQP</sequence>
<evidence type="ECO:0000313" key="14">
    <source>
        <dbReference type="EMBL" id="ACL43985.1"/>
    </source>
</evidence>
<dbReference type="PANTHER" id="PTHR43360:SF1">
    <property type="entry name" value="CARBOXYSOME ASSEMBLY PROTEIN CCMM"/>
    <property type="match status" value="1"/>
</dbReference>
<evidence type="ECO:0000256" key="8">
    <source>
        <dbReference type="ARBA" id="ARBA00024446"/>
    </source>
</evidence>
<evidence type="ECO:0000256" key="6">
    <source>
        <dbReference type="ARBA" id="ARBA00023636"/>
    </source>
</evidence>